<evidence type="ECO:0000313" key="2">
    <source>
        <dbReference type="EMBL" id="KKL74437.1"/>
    </source>
</evidence>
<keyword evidence="1" id="KW-0175">Coiled coil</keyword>
<feature type="coiled-coil region" evidence="1">
    <location>
        <begin position="2"/>
        <end position="38"/>
    </location>
</feature>
<proteinExistence type="predicted"/>
<protein>
    <submittedName>
        <fullName evidence="2">Uncharacterized protein</fullName>
    </submittedName>
</protein>
<accession>A0A0F9HH52</accession>
<reference evidence="2" key="1">
    <citation type="journal article" date="2015" name="Nature">
        <title>Complex archaea that bridge the gap between prokaryotes and eukaryotes.</title>
        <authorList>
            <person name="Spang A."/>
            <person name="Saw J.H."/>
            <person name="Jorgensen S.L."/>
            <person name="Zaremba-Niedzwiedzka K."/>
            <person name="Martijn J."/>
            <person name="Lind A.E."/>
            <person name="van Eijk R."/>
            <person name="Schleper C."/>
            <person name="Guy L."/>
            <person name="Ettema T.J."/>
        </authorList>
    </citation>
    <scope>NUCLEOTIDE SEQUENCE</scope>
</reference>
<organism evidence="2">
    <name type="scientific">marine sediment metagenome</name>
    <dbReference type="NCBI Taxonomy" id="412755"/>
    <lineage>
        <taxon>unclassified sequences</taxon>
        <taxon>metagenomes</taxon>
        <taxon>ecological metagenomes</taxon>
    </lineage>
</organism>
<evidence type="ECO:0000256" key="1">
    <source>
        <dbReference type="SAM" id="Coils"/>
    </source>
</evidence>
<sequence>MLNKKQRDAQKLIKDAQAASAEMALSKARVEVAKWKRKCKDTMTLAAALEGQVLVLAEMPKDPVIQQFNRAVKGKPRGVAVVAPATDWHVEERVTLEGTNGKNEFNLDIAETRIRRFYQKVLELIDWQNHLAPVVEIWHPLLGDLLSGYIHEDLVESNSLSPTEACVFLQEMICSGIDFWLRKTKLPIFIPTCVGNHGRTTQKKRVKTSCI</sequence>
<name>A0A0F9HH52_9ZZZZ</name>
<dbReference type="AlphaFoldDB" id="A0A0F9HH52"/>
<comment type="caution">
    <text evidence="2">The sequence shown here is derived from an EMBL/GenBank/DDBJ whole genome shotgun (WGS) entry which is preliminary data.</text>
</comment>
<dbReference type="EMBL" id="LAZR01024651">
    <property type="protein sequence ID" value="KKL74437.1"/>
    <property type="molecule type" value="Genomic_DNA"/>
</dbReference>
<gene>
    <name evidence="2" type="ORF">LCGC14_2064890</name>
</gene>